<evidence type="ECO:0000313" key="3">
    <source>
        <dbReference type="EMBL" id="MBS4538152.1"/>
    </source>
</evidence>
<dbReference type="Proteomes" id="UP000724672">
    <property type="component" value="Unassembled WGS sequence"/>
</dbReference>
<dbReference type="InterPro" id="IPR000836">
    <property type="entry name" value="PRTase_dom"/>
</dbReference>
<dbReference type="PANTHER" id="PTHR47505">
    <property type="entry name" value="DNA UTILIZATION PROTEIN YHGH"/>
    <property type="match status" value="1"/>
</dbReference>
<gene>
    <name evidence="3" type="ORF">GOQ27_06740</name>
</gene>
<dbReference type="Gene3D" id="3.40.50.2020">
    <property type="match status" value="1"/>
</dbReference>
<dbReference type="EMBL" id="WSFT01000028">
    <property type="protein sequence ID" value="MBS4538152.1"/>
    <property type="molecule type" value="Genomic_DNA"/>
</dbReference>
<evidence type="ECO:0000256" key="1">
    <source>
        <dbReference type="ARBA" id="ARBA00008007"/>
    </source>
</evidence>
<organism evidence="3 4">
    <name type="scientific">Anaeromonas frigoriresistens</name>
    <dbReference type="NCBI Taxonomy" id="2683708"/>
    <lineage>
        <taxon>Bacteria</taxon>
        <taxon>Bacillati</taxon>
        <taxon>Bacillota</taxon>
        <taxon>Tissierellia</taxon>
        <taxon>Tissierellales</taxon>
        <taxon>Thermohalobacteraceae</taxon>
        <taxon>Anaeromonas</taxon>
    </lineage>
</organism>
<feature type="domain" description="Phosphoribosyltransferase" evidence="2">
    <location>
        <begin position="128"/>
        <end position="200"/>
    </location>
</feature>
<dbReference type="Pfam" id="PF00156">
    <property type="entry name" value="Pribosyltran"/>
    <property type="match status" value="1"/>
</dbReference>
<dbReference type="SUPFAM" id="SSF53271">
    <property type="entry name" value="PRTase-like"/>
    <property type="match status" value="1"/>
</dbReference>
<keyword evidence="4" id="KW-1185">Reference proteome</keyword>
<dbReference type="AlphaFoldDB" id="A0A942UYX5"/>
<proteinExistence type="inferred from homology"/>
<sequence>MEIFKVLLNLIYPEENICFICDEYYEEIENHLCNECRNKLPFINHVVQEDVICPLRYEEVVKDIIFKYKYGKNPYLYKVLGNIILEAFESAEIENIDIIVPIPLSRKKKSNRGFNQSELLAKFLSESTKIPMDTKNLLKIKKTKSQSGLTKRARRENIKGAFQVKNSEVFIGKTVLIVDDIFTSGATYNEASKILIEAGAINTYLITIATGRDL</sequence>
<comment type="similarity">
    <text evidence="1">Belongs to the ComF/GntX family.</text>
</comment>
<evidence type="ECO:0000259" key="2">
    <source>
        <dbReference type="Pfam" id="PF00156"/>
    </source>
</evidence>
<dbReference type="InterPro" id="IPR051910">
    <property type="entry name" value="ComF/GntX_DNA_util-trans"/>
</dbReference>
<dbReference type="InterPro" id="IPR029057">
    <property type="entry name" value="PRTase-like"/>
</dbReference>
<dbReference type="PANTHER" id="PTHR47505:SF1">
    <property type="entry name" value="DNA UTILIZATION PROTEIN YHGH"/>
    <property type="match status" value="1"/>
</dbReference>
<dbReference type="RefSeq" id="WP_203366072.1">
    <property type="nucleotide sequence ID" value="NZ_WSFT01000028.1"/>
</dbReference>
<comment type="caution">
    <text evidence="3">The sequence shown here is derived from an EMBL/GenBank/DDBJ whole genome shotgun (WGS) entry which is preliminary data.</text>
</comment>
<dbReference type="CDD" id="cd06223">
    <property type="entry name" value="PRTases_typeI"/>
    <property type="match status" value="1"/>
</dbReference>
<protein>
    <submittedName>
        <fullName evidence="3">ComF family protein</fullName>
    </submittedName>
</protein>
<accession>A0A942UYX5</accession>
<name>A0A942UYX5_9FIRM</name>
<reference evidence="3" key="1">
    <citation type="submission" date="2019-12" db="EMBL/GenBank/DDBJ databases">
        <title>Clostridiaceae gen. nov. sp. nov., isolated from sediment in Xinjiang, China.</title>
        <authorList>
            <person name="Zhang R."/>
        </authorList>
    </citation>
    <scope>NUCLEOTIDE SEQUENCE</scope>
    <source>
        <strain evidence="3">D2Q-11</strain>
    </source>
</reference>
<evidence type="ECO:0000313" key="4">
    <source>
        <dbReference type="Proteomes" id="UP000724672"/>
    </source>
</evidence>